<dbReference type="Proteomes" id="UP000030816">
    <property type="component" value="Unassembled WGS sequence"/>
</dbReference>
<dbReference type="AlphaFoldDB" id="A0A0B2WMK0"/>
<evidence type="ECO:0000313" key="3">
    <source>
        <dbReference type="EMBL" id="KHN94924.1"/>
    </source>
</evidence>
<organism evidence="3 4">
    <name type="scientific">Metarhizium album (strain ARSEF 1941)</name>
    <dbReference type="NCBI Taxonomy" id="1081103"/>
    <lineage>
        <taxon>Eukaryota</taxon>
        <taxon>Fungi</taxon>
        <taxon>Dikarya</taxon>
        <taxon>Ascomycota</taxon>
        <taxon>Pezizomycotina</taxon>
        <taxon>Sordariomycetes</taxon>
        <taxon>Hypocreomycetidae</taxon>
        <taxon>Hypocreales</taxon>
        <taxon>Clavicipitaceae</taxon>
        <taxon>Metarhizium</taxon>
    </lineage>
</organism>
<dbReference type="GO" id="GO:0005199">
    <property type="term" value="F:structural constituent of cell wall"/>
    <property type="evidence" value="ECO:0007669"/>
    <property type="project" value="InterPro"/>
</dbReference>
<dbReference type="HOGENOM" id="CLU_105134_3_3_1"/>
<dbReference type="GeneID" id="63741606"/>
<dbReference type="InterPro" id="IPR001338">
    <property type="entry name" value="Class_I_Hydrophobin"/>
</dbReference>
<evidence type="ECO:0000313" key="4">
    <source>
        <dbReference type="Proteomes" id="UP000030816"/>
    </source>
</evidence>
<evidence type="ECO:0000256" key="1">
    <source>
        <dbReference type="ARBA" id="ARBA00023157"/>
    </source>
</evidence>
<keyword evidence="2" id="KW-0134">Cell wall</keyword>
<comment type="subcellular location">
    <subcellularLocation>
        <location evidence="2">Secreted</location>
        <location evidence="2">Cell wall</location>
    </subcellularLocation>
</comment>
<reference evidence="3 4" key="1">
    <citation type="journal article" date="2014" name="Proc. Natl. Acad. Sci. U.S.A.">
        <title>Trajectory and genomic determinants of fungal-pathogen speciation and host adaptation.</title>
        <authorList>
            <person name="Hu X."/>
            <person name="Xiao G."/>
            <person name="Zheng P."/>
            <person name="Shang Y."/>
            <person name="Su Y."/>
            <person name="Zhang X."/>
            <person name="Liu X."/>
            <person name="Zhan S."/>
            <person name="St Leger R.J."/>
            <person name="Wang C."/>
        </authorList>
    </citation>
    <scope>NUCLEOTIDE SEQUENCE [LARGE SCALE GENOMIC DNA]</scope>
    <source>
        <strain evidence="3 4">ARSEF 1941</strain>
    </source>
</reference>
<feature type="chain" id="PRO_5013988022" description="Hydrophobin" evidence="2">
    <location>
        <begin position="17"/>
        <end position="103"/>
    </location>
</feature>
<dbReference type="Pfam" id="PF01185">
    <property type="entry name" value="Hydrophobin"/>
    <property type="match status" value="1"/>
</dbReference>
<protein>
    <recommendedName>
        <fullName evidence="2">Hydrophobin</fullName>
    </recommendedName>
</protein>
<gene>
    <name evidence="3" type="ORF">MAM_07151</name>
</gene>
<dbReference type="GO" id="GO:0009277">
    <property type="term" value="C:fungal-type cell wall"/>
    <property type="evidence" value="ECO:0007669"/>
    <property type="project" value="InterPro"/>
</dbReference>
<name>A0A0B2WMK0_METAS</name>
<sequence length="103" mass="10461">MFAKTLIVALAAVAAAVPTAKQVGNVCGNDQKAICCNTQESFDKLHGLVGGLSALNGLLQCSHVSVLSIVGSLADSTCTNQVACCQDVEQNGLVNLACNNVAI</sequence>
<evidence type="ECO:0000256" key="2">
    <source>
        <dbReference type="RuleBase" id="RU365009"/>
    </source>
</evidence>
<keyword evidence="1 2" id="KW-1015">Disulfide bond</keyword>
<comment type="similarity">
    <text evidence="2">Belongs to the fungal hydrophobin family.</text>
</comment>
<feature type="signal peptide" evidence="2">
    <location>
        <begin position="1"/>
        <end position="16"/>
    </location>
</feature>
<proteinExistence type="inferred from homology"/>
<keyword evidence="2" id="KW-0732">Signal</keyword>
<dbReference type="OrthoDB" id="4225815at2759"/>
<dbReference type="EMBL" id="AZHE01000028">
    <property type="protein sequence ID" value="KHN94924.1"/>
    <property type="molecule type" value="Genomic_DNA"/>
</dbReference>
<dbReference type="RefSeq" id="XP_040675990.1">
    <property type="nucleotide sequence ID" value="XM_040825949.1"/>
</dbReference>
<comment type="caution">
    <text evidence="3">The sequence shown here is derived from an EMBL/GenBank/DDBJ whole genome shotgun (WGS) entry which is preliminary data.</text>
</comment>
<dbReference type="CDD" id="cd23507">
    <property type="entry name" value="hydrophobin_I"/>
    <property type="match status" value="1"/>
</dbReference>
<accession>A0A0B2WMK0</accession>
<keyword evidence="2" id="KW-0964">Secreted</keyword>
<keyword evidence="4" id="KW-1185">Reference proteome</keyword>
<dbReference type="SMART" id="SM00075">
    <property type="entry name" value="HYDRO"/>
    <property type="match status" value="1"/>
</dbReference>